<dbReference type="EMBL" id="UYRV01106477">
    <property type="protein sequence ID" value="VDN22435.1"/>
    <property type="molecule type" value="Genomic_DNA"/>
</dbReference>
<evidence type="ECO:0000313" key="3">
    <source>
        <dbReference type="Proteomes" id="UP000271889"/>
    </source>
</evidence>
<feature type="region of interest" description="Disordered" evidence="1">
    <location>
        <begin position="42"/>
        <end position="64"/>
    </location>
</feature>
<evidence type="ECO:0000313" key="2">
    <source>
        <dbReference type="EMBL" id="VDN22435.1"/>
    </source>
</evidence>
<protein>
    <submittedName>
        <fullName evidence="2">Uncharacterized protein</fullName>
    </submittedName>
</protein>
<sequence>MKAWTKPQAQALLKPEQRKPFVKKFSTAKTFPDWKHNKKVFLGRPPHGLVPPPDKSQLTNDFQGHNNRLSATYKKMYFLQPYDHFDNQNPNYFEQVRANRLIKQPGYNYSVSNKRISKPAGKF</sequence>
<name>A0A3P7LZJ2_CYLGO</name>
<gene>
    <name evidence="2" type="ORF">CGOC_LOCUS9295</name>
</gene>
<organism evidence="2 3">
    <name type="scientific">Cylicostephanus goldi</name>
    <name type="common">Nematode worm</name>
    <dbReference type="NCBI Taxonomy" id="71465"/>
    <lineage>
        <taxon>Eukaryota</taxon>
        <taxon>Metazoa</taxon>
        <taxon>Ecdysozoa</taxon>
        <taxon>Nematoda</taxon>
        <taxon>Chromadorea</taxon>
        <taxon>Rhabditida</taxon>
        <taxon>Rhabditina</taxon>
        <taxon>Rhabditomorpha</taxon>
        <taxon>Strongyloidea</taxon>
        <taxon>Strongylidae</taxon>
        <taxon>Cylicostephanus</taxon>
    </lineage>
</organism>
<evidence type="ECO:0000256" key="1">
    <source>
        <dbReference type="SAM" id="MobiDB-lite"/>
    </source>
</evidence>
<keyword evidence="3" id="KW-1185">Reference proteome</keyword>
<dbReference type="Proteomes" id="UP000271889">
    <property type="component" value="Unassembled WGS sequence"/>
</dbReference>
<dbReference type="AlphaFoldDB" id="A0A3P7LZJ2"/>
<proteinExistence type="predicted"/>
<accession>A0A3P7LZJ2</accession>
<reference evidence="2 3" key="1">
    <citation type="submission" date="2018-11" db="EMBL/GenBank/DDBJ databases">
        <authorList>
            <consortium name="Pathogen Informatics"/>
        </authorList>
    </citation>
    <scope>NUCLEOTIDE SEQUENCE [LARGE SCALE GENOMIC DNA]</scope>
</reference>